<gene>
    <name evidence="2" type="ORF">TeGR_g6997</name>
</gene>
<reference evidence="2 3" key="1">
    <citation type="journal article" date="2023" name="Commun. Biol.">
        <title>Genome analysis of Parmales, the sister group of diatoms, reveals the evolutionary specialization of diatoms from phago-mixotrophs to photoautotrophs.</title>
        <authorList>
            <person name="Ban H."/>
            <person name="Sato S."/>
            <person name="Yoshikawa S."/>
            <person name="Yamada K."/>
            <person name="Nakamura Y."/>
            <person name="Ichinomiya M."/>
            <person name="Sato N."/>
            <person name="Blanc-Mathieu R."/>
            <person name="Endo H."/>
            <person name="Kuwata A."/>
            <person name="Ogata H."/>
        </authorList>
    </citation>
    <scope>NUCLEOTIDE SEQUENCE [LARGE SCALE GENOMIC DNA]</scope>
</reference>
<dbReference type="InterPro" id="IPR036249">
    <property type="entry name" value="Thioredoxin-like_sf"/>
</dbReference>
<name>A0ABQ6MK61_9STRA</name>
<sequence length="434" mass="48033">MTEASRKTTILKYASGTVGVCVNKTPAGDFYYFYDDTSPPTLLSSFNSRGVGFVNFAGGRNAPRFSSTAKAGVISDEEGGTVERFDWEPKRPSARFGISKPAKLVLNSSLTFHVVDKHDLRMQFRGERGYHEFQVGAPNSARSGTYLDRITSKSLTGHVTIKLSNYTTLRDQQTLLADNPAAANMRKAQANGWVLPRASRAACELVPLTDPDLKDNVDGQNARIADLKAFRTSVGRNVATLKTTLRETAKDANSSIDLGTTIRERPLGVPSSVYKRALPPPPLPEIVRNTQLMSFKNSAKSDQLLVVCCSDRGAGECRVAEKELAKSQRKLLADLKRTGVSEDQHPYKLALCDCSKQPDPIAKRYNFNVYPCYIMFYGGKLAFIGDKFMGFSTAREEFEKEIARCTGKAKKNIFLPDDFRFLEPTARNTSFKDV</sequence>
<dbReference type="Pfam" id="PF14977">
    <property type="entry name" value="FAM194"/>
    <property type="match status" value="1"/>
</dbReference>
<evidence type="ECO:0000313" key="3">
    <source>
        <dbReference type="Proteomes" id="UP001165060"/>
    </source>
</evidence>
<dbReference type="Proteomes" id="UP001165060">
    <property type="component" value="Unassembled WGS sequence"/>
</dbReference>
<dbReference type="SUPFAM" id="SSF52833">
    <property type="entry name" value="Thioredoxin-like"/>
    <property type="match status" value="1"/>
</dbReference>
<evidence type="ECO:0000313" key="2">
    <source>
        <dbReference type="EMBL" id="GMI27376.1"/>
    </source>
</evidence>
<dbReference type="InterPro" id="IPR029281">
    <property type="entry name" value="FAM194_C"/>
</dbReference>
<proteinExistence type="predicted"/>
<accession>A0ABQ6MK61</accession>
<keyword evidence="3" id="KW-1185">Reference proteome</keyword>
<protein>
    <recommendedName>
        <fullName evidence="1">FAM194 C-terminal domain-containing protein</fullName>
    </recommendedName>
</protein>
<dbReference type="Gene3D" id="3.40.30.10">
    <property type="entry name" value="Glutaredoxin"/>
    <property type="match status" value="1"/>
</dbReference>
<evidence type="ECO:0000259" key="1">
    <source>
        <dbReference type="Pfam" id="PF14977"/>
    </source>
</evidence>
<dbReference type="EMBL" id="BRYB01001509">
    <property type="protein sequence ID" value="GMI27376.1"/>
    <property type="molecule type" value="Genomic_DNA"/>
</dbReference>
<feature type="domain" description="FAM194 C-terminal" evidence="1">
    <location>
        <begin position="5"/>
        <end position="156"/>
    </location>
</feature>
<comment type="caution">
    <text evidence="2">The sequence shown here is derived from an EMBL/GenBank/DDBJ whole genome shotgun (WGS) entry which is preliminary data.</text>
</comment>
<organism evidence="2 3">
    <name type="scientific">Tetraparma gracilis</name>
    <dbReference type="NCBI Taxonomy" id="2962635"/>
    <lineage>
        <taxon>Eukaryota</taxon>
        <taxon>Sar</taxon>
        <taxon>Stramenopiles</taxon>
        <taxon>Ochrophyta</taxon>
        <taxon>Bolidophyceae</taxon>
        <taxon>Parmales</taxon>
        <taxon>Triparmaceae</taxon>
        <taxon>Tetraparma</taxon>
    </lineage>
</organism>